<dbReference type="GeneID" id="39592329"/>
<name>A0A427XVN5_9TREE</name>
<evidence type="ECO:0000313" key="7">
    <source>
        <dbReference type="Proteomes" id="UP000279236"/>
    </source>
</evidence>
<proteinExistence type="predicted"/>
<keyword evidence="4" id="KW-0862">Zinc</keyword>
<feature type="region of interest" description="Disordered" evidence="5">
    <location>
        <begin position="1"/>
        <end position="30"/>
    </location>
</feature>
<feature type="region of interest" description="Disordered" evidence="5">
    <location>
        <begin position="284"/>
        <end position="325"/>
    </location>
</feature>
<dbReference type="Proteomes" id="UP000279236">
    <property type="component" value="Unassembled WGS sequence"/>
</dbReference>
<dbReference type="AlphaFoldDB" id="A0A427XVN5"/>
<dbReference type="OrthoDB" id="1662883at2759"/>
<dbReference type="GO" id="GO:0005634">
    <property type="term" value="C:nucleus"/>
    <property type="evidence" value="ECO:0007669"/>
    <property type="project" value="TreeGrafter"/>
</dbReference>
<gene>
    <name evidence="6" type="ORF">EHS24_007786</name>
</gene>
<feature type="compositionally biased region" description="Polar residues" evidence="5">
    <location>
        <begin position="290"/>
        <end position="302"/>
    </location>
</feature>
<dbReference type="PANTHER" id="PTHR23057:SF0">
    <property type="entry name" value="JUXTAPOSED WITH ANOTHER ZINC FINGER PROTEIN 1"/>
    <property type="match status" value="1"/>
</dbReference>
<evidence type="ECO:0000256" key="2">
    <source>
        <dbReference type="ARBA" id="ARBA00022737"/>
    </source>
</evidence>
<feature type="region of interest" description="Disordered" evidence="5">
    <location>
        <begin position="584"/>
        <end position="645"/>
    </location>
</feature>
<evidence type="ECO:0000313" key="6">
    <source>
        <dbReference type="EMBL" id="RSH82791.1"/>
    </source>
</evidence>
<dbReference type="STRING" id="105984.A0A427XVN5"/>
<feature type="region of interest" description="Disordered" evidence="5">
    <location>
        <begin position="223"/>
        <end position="271"/>
    </location>
</feature>
<accession>A0A427XVN5</accession>
<feature type="compositionally biased region" description="Low complexity" evidence="5">
    <location>
        <begin position="625"/>
        <end position="645"/>
    </location>
</feature>
<dbReference type="InterPro" id="IPR051580">
    <property type="entry name" value="ZnF-Chromatin_assoc"/>
</dbReference>
<evidence type="ECO:0008006" key="8">
    <source>
        <dbReference type="Google" id="ProtNLM"/>
    </source>
</evidence>
<keyword evidence="7" id="KW-1185">Reference proteome</keyword>
<organism evidence="6 7">
    <name type="scientific">Apiotrichum porosum</name>
    <dbReference type="NCBI Taxonomy" id="105984"/>
    <lineage>
        <taxon>Eukaryota</taxon>
        <taxon>Fungi</taxon>
        <taxon>Dikarya</taxon>
        <taxon>Basidiomycota</taxon>
        <taxon>Agaricomycotina</taxon>
        <taxon>Tremellomycetes</taxon>
        <taxon>Trichosporonales</taxon>
        <taxon>Trichosporonaceae</taxon>
        <taxon>Apiotrichum</taxon>
    </lineage>
</organism>
<evidence type="ECO:0000256" key="4">
    <source>
        <dbReference type="ARBA" id="ARBA00022833"/>
    </source>
</evidence>
<evidence type="ECO:0000256" key="5">
    <source>
        <dbReference type="SAM" id="MobiDB-lite"/>
    </source>
</evidence>
<sequence>MPTSAQPPQPISAPANPARLSRKMSTSQAALRVPTIGSRTNATPMSFGAAMSGISFTDGGAFSFGNGGGVPGSYGARFYGDAGGDSPHIPFSSSITMDPGSFAASSAAFGLPIAGASSYTRRSYAMAVSYGKEYNPNMLSASLASLTTGNSMGLGSLGYSYSRNQLETLRSLRNNEDLNQDYECCGTHHNGLHALLEHVEDQHPYTDSAMPDAGFSPVTLAMDLDLGEGDGDGEVPSATHSNRSSTSPRPVPHYPLTPTSGAGPKPDAPAQVPATIAPLQLSDVLKSPPTDDSTLALPSTSPDMLLTPTQSTRSSPTQSSPFGAAPKITQASRSAFLSGPAKTGPNRFDRAFNEVVAGKAGLTDDPAQPPGPTAVAPGVLFTAAAAMGIPSAPSVVGRQNGTVGNGTVTPTATTGATEEATKTTETEATADATKAGEEKPANGDKPKVPEPQLPQPSLFTTHKAWRCPNPGCNKAYKQSNGLKYHLQKGQCDFAIHDAIDHGLTLEEAEERSRPYVCAVGAGCNKRYRQMNGLKYHYLNSGEHGEYGLRMLQNGTHPHPPSHPPVPKRDRTGQANMREAVRNGAAPYNVPAPAGVPARPSPAPTGHTVGGAQAPRMGTWPTPQRPANGTAAPAATTTATANAAAPAPRPAGVVGAGVAATTAVPGTAAAARPAVPAAAAAPKMAPVQRGRDAVLFANIDPLDV</sequence>
<feature type="compositionally biased region" description="Polar residues" evidence="5">
    <location>
        <begin position="238"/>
        <end position="248"/>
    </location>
</feature>
<dbReference type="EMBL" id="RSCE01000005">
    <property type="protein sequence ID" value="RSH82791.1"/>
    <property type="molecule type" value="Genomic_DNA"/>
</dbReference>
<feature type="compositionally biased region" description="Pro residues" evidence="5">
    <location>
        <begin position="1"/>
        <end position="11"/>
    </location>
</feature>
<dbReference type="Gene3D" id="3.30.160.60">
    <property type="entry name" value="Classic Zinc Finger"/>
    <property type="match status" value="1"/>
</dbReference>
<keyword evidence="1" id="KW-0479">Metal-binding</keyword>
<protein>
    <recommendedName>
        <fullName evidence="8">C2H2-type domain-containing protein</fullName>
    </recommendedName>
</protein>
<feature type="compositionally biased region" description="Basic and acidic residues" evidence="5">
    <location>
        <begin position="434"/>
        <end position="448"/>
    </location>
</feature>
<dbReference type="PANTHER" id="PTHR23057">
    <property type="entry name" value="JUXTAPOSED WITH ANOTHER ZINC FINGER PROTEIN 1"/>
    <property type="match status" value="1"/>
</dbReference>
<comment type="caution">
    <text evidence="6">The sequence shown here is derived from an EMBL/GenBank/DDBJ whole genome shotgun (WGS) entry which is preliminary data.</text>
</comment>
<evidence type="ECO:0000256" key="3">
    <source>
        <dbReference type="ARBA" id="ARBA00022771"/>
    </source>
</evidence>
<reference evidence="6 7" key="1">
    <citation type="submission" date="2018-11" db="EMBL/GenBank/DDBJ databases">
        <title>Genome sequence of Apiotrichum porosum DSM 27194.</title>
        <authorList>
            <person name="Aliyu H."/>
            <person name="Gorte O."/>
            <person name="Ochsenreither K."/>
        </authorList>
    </citation>
    <scope>NUCLEOTIDE SEQUENCE [LARGE SCALE GENOMIC DNA]</scope>
    <source>
        <strain evidence="6 7">DSM 27194</strain>
    </source>
</reference>
<dbReference type="GO" id="GO:0008270">
    <property type="term" value="F:zinc ion binding"/>
    <property type="evidence" value="ECO:0007669"/>
    <property type="project" value="UniProtKB-KW"/>
</dbReference>
<feature type="region of interest" description="Disordered" evidence="5">
    <location>
        <begin position="397"/>
        <end position="456"/>
    </location>
</feature>
<dbReference type="RefSeq" id="XP_028477023.1">
    <property type="nucleotide sequence ID" value="XM_028623130.1"/>
</dbReference>
<evidence type="ECO:0000256" key="1">
    <source>
        <dbReference type="ARBA" id="ARBA00022723"/>
    </source>
</evidence>
<keyword evidence="3" id="KW-0863">Zinc-finger</keyword>
<feature type="compositionally biased region" description="Low complexity" evidence="5">
    <location>
        <begin position="307"/>
        <end position="321"/>
    </location>
</feature>
<keyword evidence="2" id="KW-0677">Repeat</keyword>
<feature type="compositionally biased region" description="Low complexity" evidence="5">
    <location>
        <begin position="400"/>
        <end position="418"/>
    </location>
</feature>